<dbReference type="Gene3D" id="3.10.450.50">
    <property type="match status" value="2"/>
</dbReference>
<reference evidence="2 3" key="1">
    <citation type="submission" date="2019-03" db="EMBL/GenBank/DDBJ databases">
        <title>Rhodobacteraceae bacterium SM1902, a new member of the family Rhodobacteraceae isolated from Yantai.</title>
        <authorList>
            <person name="Sun Y."/>
        </authorList>
    </citation>
    <scope>NUCLEOTIDE SEQUENCE [LARGE SCALE GENOMIC DNA]</scope>
    <source>
        <strain evidence="2 3">SM1902</strain>
    </source>
</reference>
<evidence type="ECO:0000313" key="3">
    <source>
        <dbReference type="Proteomes" id="UP000294562"/>
    </source>
</evidence>
<dbReference type="InterPro" id="IPR009959">
    <property type="entry name" value="Cyclase_SnoaL-like"/>
</dbReference>
<dbReference type="InterPro" id="IPR037401">
    <property type="entry name" value="SnoaL-like"/>
</dbReference>
<organism evidence="2 3">
    <name type="scientific">Meridianimarinicoccus aquatilis</name>
    <dbReference type="NCBI Taxonomy" id="2552766"/>
    <lineage>
        <taxon>Bacteria</taxon>
        <taxon>Pseudomonadati</taxon>
        <taxon>Pseudomonadota</taxon>
        <taxon>Alphaproteobacteria</taxon>
        <taxon>Rhodobacterales</taxon>
        <taxon>Paracoccaceae</taxon>
        <taxon>Meridianimarinicoccus</taxon>
    </lineage>
</organism>
<protein>
    <recommendedName>
        <fullName evidence="1">SnoaL-like domain-containing protein</fullName>
    </recommendedName>
</protein>
<dbReference type="Proteomes" id="UP000294562">
    <property type="component" value="Unassembled WGS sequence"/>
</dbReference>
<dbReference type="AlphaFoldDB" id="A0A4R6AJV5"/>
<feature type="domain" description="SnoaL-like" evidence="1">
    <location>
        <begin position="169"/>
        <end position="260"/>
    </location>
</feature>
<gene>
    <name evidence="2" type="ORF">E2L05_19025</name>
</gene>
<dbReference type="InterPro" id="IPR032710">
    <property type="entry name" value="NTF2-like_dom_sf"/>
</dbReference>
<name>A0A4R6AJV5_9RHOB</name>
<evidence type="ECO:0000259" key="1">
    <source>
        <dbReference type="Pfam" id="PF12680"/>
    </source>
</evidence>
<dbReference type="SUPFAM" id="SSF54427">
    <property type="entry name" value="NTF2-like"/>
    <property type="match status" value="2"/>
</dbReference>
<accession>A0A4R6AJV5</accession>
<proteinExistence type="predicted"/>
<dbReference type="Pfam" id="PF12680">
    <property type="entry name" value="SnoaL_2"/>
    <property type="match status" value="1"/>
</dbReference>
<evidence type="ECO:0000313" key="2">
    <source>
        <dbReference type="EMBL" id="TDL83837.1"/>
    </source>
</evidence>
<dbReference type="PANTHER" id="PTHR38436">
    <property type="entry name" value="POLYKETIDE CYCLASE SNOAL-LIKE DOMAIN"/>
    <property type="match status" value="1"/>
</dbReference>
<keyword evidence="3" id="KW-1185">Reference proteome</keyword>
<dbReference type="GO" id="GO:0030638">
    <property type="term" value="P:polyketide metabolic process"/>
    <property type="evidence" value="ECO:0007669"/>
    <property type="project" value="InterPro"/>
</dbReference>
<dbReference type="PANTHER" id="PTHR38436:SF1">
    <property type="entry name" value="ESTER CYCLASE"/>
    <property type="match status" value="1"/>
</dbReference>
<dbReference type="OrthoDB" id="9812089at2"/>
<dbReference type="EMBL" id="SMZO01000080">
    <property type="protein sequence ID" value="TDL83837.1"/>
    <property type="molecule type" value="Genomic_DNA"/>
</dbReference>
<sequence length="279" mass="30913">MAAANAWRQMGFRPSLANRQRGTDMGRGLENVRGIYLEGIAGGDARTAVEKYTGHRYTQHSTGVGDGAEGFLAFFEPFLARNPLREIEIVRSFEDGPWVFCSAYQSLNDGAAQWVTMDMFFTDANGLILEHWDTIAAYQPDTRSGEDMVGGCAVVDVSADTEANKTIVREFTKQVRQGGAVDRIGDFVAEGLVQHAPTIPAGRDGLAQWTRSVEAGEYEMLFHLMGQGDFVVTYGKRHAQGKDIAVFDLYRVADEKIVEHWMTEEEIGPRESWGNSGKF</sequence>
<comment type="caution">
    <text evidence="2">The sequence shown here is derived from an EMBL/GenBank/DDBJ whole genome shotgun (WGS) entry which is preliminary data.</text>
</comment>